<dbReference type="AlphaFoldDB" id="A0A284S7B5"/>
<sequence>MSRLLFEITGRFADITQLSFHLLRQRNVPMVQGLPLCKGHYHVSLDASQISLVDPKTPDIQSTTLYAATGLIAEHLRCIIPRDQKMASAVYLGLLTIILCLDSQHSGIPATDHLNRDS</sequence>
<organism evidence="1 2">
    <name type="scientific">Armillaria ostoyae</name>
    <name type="common">Armillaria root rot fungus</name>
    <dbReference type="NCBI Taxonomy" id="47428"/>
    <lineage>
        <taxon>Eukaryota</taxon>
        <taxon>Fungi</taxon>
        <taxon>Dikarya</taxon>
        <taxon>Basidiomycota</taxon>
        <taxon>Agaricomycotina</taxon>
        <taxon>Agaricomycetes</taxon>
        <taxon>Agaricomycetidae</taxon>
        <taxon>Agaricales</taxon>
        <taxon>Marasmiineae</taxon>
        <taxon>Physalacriaceae</taxon>
        <taxon>Armillaria</taxon>
    </lineage>
</organism>
<proteinExistence type="predicted"/>
<evidence type="ECO:0000313" key="2">
    <source>
        <dbReference type="Proteomes" id="UP000219338"/>
    </source>
</evidence>
<keyword evidence="2" id="KW-1185">Reference proteome</keyword>
<gene>
    <name evidence="1" type="ORF">ARMOST_20432</name>
</gene>
<evidence type="ECO:0000313" key="1">
    <source>
        <dbReference type="EMBL" id="SJL16902.1"/>
    </source>
</evidence>
<protein>
    <submittedName>
        <fullName evidence="1">Uncharacterized protein</fullName>
    </submittedName>
</protein>
<reference evidence="2" key="1">
    <citation type="journal article" date="2017" name="Nat. Ecol. Evol.">
        <title>Genome expansion and lineage-specific genetic innovations in the forest pathogenic fungi Armillaria.</title>
        <authorList>
            <person name="Sipos G."/>
            <person name="Prasanna A.N."/>
            <person name="Walter M.C."/>
            <person name="O'Connor E."/>
            <person name="Balint B."/>
            <person name="Krizsan K."/>
            <person name="Kiss B."/>
            <person name="Hess J."/>
            <person name="Varga T."/>
            <person name="Slot J."/>
            <person name="Riley R."/>
            <person name="Boka B."/>
            <person name="Rigling D."/>
            <person name="Barry K."/>
            <person name="Lee J."/>
            <person name="Mihaltcheva S."/>
            <person name="LaButti K."/>
            <person name="Lipzen A."/>
            <person name="Waldron R."/>
            <person name="Moloney N.M."/>
            <person name="Sperisen C."/>
            <person name="Kredics L."/>
            <person name="Vagvoelgyi C."/>
            <person name="Patrignani A."/>
            <person name="Fitzpatrick D."/>
            <person name="Nagy I."/>
            <person name="Doyle S."/>
            <person name="Anderson J.B."/>
            <person name="Grigoriev I.V."/>
            <person name="Gueldener U."/>
            <person name="Muensterkoetter M."/>
            <person name="Nagy L.G."/>
        </authorList>
    </citation>
    <scope>NUCLEOTIDE SEQUENCE [LARGE SCALE GENOMIC DNA]</scope>
    <source>
        <strain evidence="2">C18/9</strain>
    </source>
</reference>
<dbReference type="Proteomes" id="UP000219338">
    <property type="component" value="Unassembled WGS sequence"/>
</dbReference>
<accession>A0A284S7B5</accession>
<name>A0A284S7B5_ARMOS</name>
<dbReference type="EMBL" id="FUEG01000039">
    <property type="protein sequence ID" value="SJL16902.1"/>
    <property type="molecule type" value="Genomic_DNA"/>
</dbReference>